<accession>A0A017T591</accession>
<keyword evidence="3" id="KW-1185">Reference proteome</keyword>
<dbReference type="eggNOG" id="COG5470">
    <property type="taxonomic scope" value="Bacteria"/>
</dbReference>
<dbReference type="RefSeq" id="WP_044244020.1">
    <property type="nucleotide sequence ID" value="NZ_ASRX01000033.1"/>
</dbReference>
<dbReference type="InterPro" id="IPR010753">
    <property type="entry name" value="DUF1330"/>
</dbReference>
<comment type="caution">
    <text evidence="2">The sequence shown here is derived from an EMBL/GenBank/DDBJ whole genome shotgun (WGS) entry which is preliminary data.</text>
</comment>
<dbReference type="Gene3D" id="3.30.70.100">
    <property type="match status" value="1"/>
</dbReference>
<dbReference type="SUPFAM" id="SSF54909">
    <property type="entry name" value="Dimeric alpha+beta barrel"/>
    <property type="match status" value="1"/>
</dbReference>
<dbReference type="STRING" id="1192034.CAP_4406"/>
<name>A0A017T591_9BACT</name>
<dbReference type="Proteomes" id="UP000019678">
    <property type="component" value="Unassembled WGS sequence"/>
</dbReference>
<proteinExistence type="predicted"/>
<dbReference type="AlphaFoldDB" id="A0A017T591"/>
<feature type="domain" description="DUF1330" evidence="1">
    <location>
        <begin position="3"/>
        <end position="95"/>
    </location>
</feature>
<evidence type="ECO:0000313" key="3">
    <source>
        <dbReference type="Proteomes" id="UP000019678"/>
    </source>
</evidence>
<dbReference type="Pfam" id="PF07045">
    <property type="entry name" value="DUF1330"/>
    <property type="match status" value="1"/>
</dbReference>
<organism evidence="2 3">
    <name type="scientific">Chondromyces apiculatus DSM 436</name>
    <dbReference type="NCBI Taxonomy" id="1192034"/>
    <lineage>
        <taxon>Bacteria</taxon>
        <taxon>Pseudomonadati</taxon>
        <taxon>Myxococcota</taxon>
        <taxon>Polyangia</taxon>
        <taxon>Polyangiales</taxon>
        <taxon>Polyangiaceae</taxon>
        <taxon>Chondromyces</taxon>
    </lineage>
</organism>
<dbReference type="InterPro" id="IPR011008">
    <property type="entry name" value="Dimeric_a/b-barrel"/>
</dbReference>
<sequence>MAAYIVFLRERTHDPAQLDAYARKAPAASAGHALTPHAVYGHHEVLEGHDVEGVAIIAFPTLAEARAWYDSPAYRDARAHRLRGADYRAVLVEGV</sequence>
<dbReference type="EMBL" id="ASRX01000033">
    <property type="protein sequence ID" value="EYF04438.1"/>
    <property type="molecule type" value="Genomic_DNA"/>
</dbReference>
<evidence type="ECO:0000313" key="2">
    <source>
        <dbReference type="EMBL" id="EYF04438.1"/>
    </source>
</evidence>
<reference evidence="2 3" key="1">
    <citation type="submission" date="2013-05" db="EMBL/GenBank/DDBJ databases">
        <title>Genome assembly of Chondromyces apiculatus DSM 436.</title>
        <authorList>
            <person name="Sharma G."/>
            <person name="Khatri I."/>
            <person name="Kaur C."/>
            <person name="Mayilraj S."/>
            <person name="Subramanian S."/>
        </authorList>
    </citation>
    <scope>NUCLEOTIDE SEQUENCE [LARGE SCALE GENOMIC DNA]</scope>
    <source>
        <strain evidence="2 3">DSM 436</strain>
    </source>
</reference>
<gene>
    <name evidence="2" type="ORF">CAP_4406</name>
</gene>
<protein>
    <recommendedName>
        <fullName evidence="1">DUF1330 domain-containing protein</fullName>
    </recommendedName>
</protein>
<dbReference type="OrthoDB" id="516779at2"/>
<evidence type="ECO:0000259" key="1">
    <source>
        <dbReference type="Pfam" id="PF07045"/>
    </source>
</evidence>